<dbReference type="OrthoDB" id="1853779at2"/>
<dbReference type="EC" id="2.1.1.265" evidence="2"/>
<dbReference type="GO" id="GO:0008168">
    <property type="term" value="F:methyltransferase activity"/>
    <property type="evidence" value="ECO:0007669"/>
    <property type="project" value="UniProtKB-KW"/>
</dbReference>
<protein>
    <submittedName>
        <fullName evidence="2">Tellurite methyltransferase</fullName>
        <ecNumber evidence="2">2.1.1.265</ecNumber>
    </submittedName>
</protein>
<dbReference type="InterPro" id="IPR041698">
    <property type="entry name" value="Methyltransf_25"/>
</dbReference>
<dbReference type="GO" id="GO:0032259">
    <property type="term" value="P:methylation"/>
    <property type="evidence" value="ECO:0007669"/>
    <property type="project" value="UniProtKB-KW"/>
</dbReference>
<dbReference type="SUPFAM" id="SSF53335">
    <property type="entry name" value="S-adenosyl-L-methionine-dependent methyltransferases"/>
    <property type="match status" value="1"/>
</dbReference>
<dbReference type="InterPro" id="IPR029063">
    <property type="entry name" value="SAM-dependent_MTases_sf"/>
</dbReference>
<dbReference type="RefSeq" id="WP_087206065.1">
    <property type="nucleotide sequence ID" value="NZ_CP021431.1"/>
</dbReference>
<keyword evidence="2" id="KW-0489">Methyltransferase</keyword>
<dbReference type="EMBL" id="CP021431">
    <property type="protein sequence ID" value="ART99737.1"/>
    <property type="molecule type" value="Genomic_DNA"/>
</dbReference>
<dbReference type="Pfam" id="PF13649">
    <property type="entry name" value="Methyltransf_25"/>
    <property type="match status" value="1"/>
</dbReference>
<keyword evidence="3" id="KW-1185">Reference proteome</keyword>
<evidence type="ECO:0000313" key="2">
    <source>
        <dbReference type="EMBL" id="ART99737.1"/>
    </source>
</evidence>
<gene>
    <name evidence="2" type="primary">tehB</name>
    <name evidence="2" type="ORF">LOKVESSMR4R_00398</name>
</gene>
<dbReference type="Gene3D" id="3.40.50.150">
    <property type="entry name" value="Vaccinia Virus protein VP39"/>
    <property type="match status" value="1"/>
</dbReference>
<dbReference type="CDD" id="cd02440">
    <property type="entry name" value="AdoMet_MTases"/>
    <property type="match status" value="1"/>
</dbReference>
<accession>A0A1Y0E8A9</accession>
<organism evidence="2 3">
    <name type="scientific">Yoonia vestfoldensis</name>
    <dbReference type="NCBI Taxonomy" id="245188"/>
    <lineage>
        <taxon>Bacteria</taxon>
        <taxon>Pseudomonadati</taxon>
        <taxon>Pseudomonadota</taxon>
        <taxon>Alphaproteobacteria</taxon>
        <taxon>Rhodobacterales</taxon>
        <taxon>Paracoccaceae</taxon>
        <taxon>Yoonia</taxon>
    </lineage>
</organism>
<dbReference type="Proteomes" id="UP000195273">
    <property type="component" value="Chromosome"/>
</dbReference>
<sequence length="214" mass="23780">MKTDTADQHWNDQWAGIAPDSKWLIPEPDVTTWAKGLAAGARILDLGAGVGRHALWLAGQGFNVTALDSAPDGLAQIDKTGGVKTVLARMDALPFPDQAFDHILSWNVIYHGDEDVLLRTIAEIRRVLRPGGSYLGTMLSKRRLPHEKAAYQGREISRNSWVFDAPGTDKMHPHYFCSAAELLALFSGFELLGLKDLEHETPGSFHWHMIMERL</sequence>
<dbReference type="KEGG" id="lvs:LOKVESSMR4R_00398"/>
<dbReference type="PANTHER" id="PTHR42912">
    <property type="entry name" value="METHYLTRANSFERASE"/>
    <property type="match status" value="1"/>
</dbReference>
<dbReference type="PANTHER" id="PTHR42912:SF80">
    <property type="entry name" value="METHYLTRANSFERASE DOMAIN-CONTAINING PROTEIN"/>
    <property type="match status" value="1"/>
</dbReference>
<feature type="domain" description="Methyltransferase" evidence="1">
    <location>
        <begin position="43"/>
        <end position="132"/>
    </location>
</feature>
<dbReference type="InterPro" id="IPR050508">
    <property type="entry name" value="Methyltransf_Superfamily"/>
</dbReference>
<evidence type="ECO:0000313" key="3">
    <source>
        <dbReference type="Proteomes" id="UP000195273"/>
    </source>
</evidence>
<proteinExistence type="predicted"/>
<dbReference type="AlphaFoldDB" id="A0A1Y0E8A9"/>
<name>A0A1Y0E8A9_9RHOB</name>
<keyword evidence="2" id="KW-0808">Transferase</keyword>
<reference evidence="2 3" key="1">
    <citation type="submission" date="2017-05" db="EMBL/GenBank/DDBJ databases">
        <title>Genome Sequence of Loktanella vestfoldensis Strain SMR4r Isolated from a Culture of the Diatom Skeletonema marinoi.</title>
        <authorList>
            <person name="Topel M."/>
            <person name="Pinder M.I.M."/>
            <person name="Johansson O.N."/>
            <person name="Kourtchenko O."/>
            <person name="Godhe A."/>
            <person name="Clarke A.K."/>
        </authorList>
    </citation>
    <scope>NUCLEOTIDE SEQUENCE [LARGE SCALE GENOMIC DNA]</scope>
    <source>
        <strain evidence="2 3">SMR4r</strain>
    </source>
</reference>
<evidence type="ECO:0000259" key="1">
    <source>
        <dbReference type="Pfam" id="PF13649"/>
    </source>
</evidence>